<reference evidence="1 2" key="1">
    <citation type="submission" date="2016-03" db="EMBL/GenBank/DDBJ databases">
        <title>Complete Genome Sequence of Weissella jogaejeotgali FOL01.</title>
        <authorList>
            <person name="Lee J.-H."/>
            <person name="Ku H.-J."/>
        </authorList>
    </citation>
    <scope>NUCLEOTIDE SEQUENCE [LARGE SCALE GENOMIC DNA]</scope>
    <source>
        <strain evidence="1 2">FOL01</strain>
        <plasmid evidence="2">pfol01</plasmid>
    </source>
</reference>
<accession>A0A1L6REE6</accession>
<name>A0A1L6REE6_9LACO</name>
<dbReference type="AlphaFoldDB" id="A0A1L6REE6"/>
<organism evidence="1 2">
    <name type="scientific">Weissella jogaejeotgali</name>
    <dbReference type="NCBI Taxonomy" id="1631871"/>
    <lineage>
        <taxon>Bacteria</taxon>
        <taxon>Bacillati</taxon>
        <taxon>Bacillota</taxon>
        <taxon>Bacilli</taxon>
        <taxon>Lactobacillales</taxon>
        <taxon>Lactobacillaceae</taxon>
        <taxon>Weissella</taxon>
    </lineage>
</organism>
<dbReference type="KEGG" id="wjo:FOL01_p021"/>
<proteinExistence type="predicted"/>
<gene>
    <name evidence="1" type="ORF">FOL01_p021</name>
</gene>
<evidence type="ECO:0000313" key="2">
    <source>
        <dbReference type="Proteomes" id="UP000185473"/>
    </source>
</evidence>
<keyword evidence="1" id="KW-0614">Plasmid</keyword>
<keyword evidence="2" id="KW-1185">Reference proteome</keyword>
<sequence length="38" mass="4072">MTLNKFIGLLIGKKPNQNFMTSSTTGASDLSQVNQKSA</sequence>
<dbReference type="EMBL" id="CP014333">
    <property type="protein sequence ID" value="APS42896.1"/>
    <property type="molecule type" value="Genomic_DNA"/>
</dbReference>
<geneLocation type="plasmid" evidence="2">
    <name>pfol01</name>
</geneLocation>
<evidence type="ECO:0000313" key="1">
    <source>
        <dbReference type="EMBL" id="APS42896.1"/>
    </source>
</evidence>
<dbReference type="Proteomes" id="UP000185473">
    <property type="component" value="Plasmid pFOL01"/>
</dbReference>
<protein>
    <submittedName>
        <fullName evidence="1">Uncharacterized protein</fullName>
    </submittedName>
</protein>